<sequence length="244" mass="27191">MTDPQLYRQLTLLDRDRHAPLRITPVQDWRFVRGLNAVSVTVAEFLDVAREYPIAFVPVEHGADGQPQITPVALLSLRANDNAYVGPDGGWTARYLPAFLRRYPFTYVRNDVDGLSVALDDGWAGYSTTEGERLFDDAGQPSDYLQAMVQLLDRFEEDSVRTRALCARLVQLELLRSGEVKGRLDNGMDVNAAGFFMVDEAKLQALPDEVVLELHRSGALALIHAHLLSMGQVQAVADRLIQRG</sequence>
<dbReference type="Pfam" id="PF07277">
    <property type="entry name" value="SapC"/>
    <property type="match status" value="1"/>
</dbReference>
<reference evidence="1 2" key="1">
    <citation type="submission" date="2018-05" db="EMBL/GenBank/DDBJ databases">
        <title>Genomic Encyclopedia of Type Strains, Phase IV (KMG-IV): sequencing the most valuable type-strain genomes for metagenomic binning, comparative biology and taxonomic classification.</title>
        <authorList>
            <person name="Goeker M."/>
        </authorList>
    </citation>
    <scope>NUCLEOTIDE SEQUENCE [LARGE SCALE GENOMIC DNA]</scope>
    <source>
        <strain evidence="1 2">DSM 566</strain>
    </source>
</reference>
<dbReference type="Proteomes" id="UP000247811">
    <property type="component" value="Unassembled WGS sequence"/>
</dbReference>
<organism evidence="1 2">
    <name type="scientific">Sphaerotilus hippei</name>
    <dbReference type="NCBI Taxonomy" id="744406"/>
    <lineage>
        <taxon>Bacteria</taxon>
        <taxon>Pseudomonadati</taxon>
        <taxon>Pseudomonadota</taxon>
        <taxon>Betaproteobacteria</taxon>
        <taxon>Burkholderiales</taxon>
        <taxon>Sphaerotilaceae</taxon>
        <taxon>Sphaerotilus</taxon>
    </lineage>
</organism>
<dbReference type="AlphaFoldDB" id="A0A318GY30"/>
<gene>
    <name evidence="1" type="ORF">C7444_11119</name>
</gene>
<dbReference type="OrthoDB" id="9806524at2"/>
<protein>
    <submittedName>
        <fullName evidence="1">SapC protein</fullName>
    </submittedName>
</protein>
<comment type="caution">
    <text evidence="1">The sequence shown here is derived from an EMBL/GenBank/DDBJ whole genome shotgun (WGS) entry which is preliminary data.</text>
</comment>
<name>A0A318GY30_9BURK</name>
<dbReference type="RefSeq" id="WP_110401192.1">
    <property type="nucleotide sequence ID" value="NZ_QJJS01000011.1"/>
</dbReference>
<proteinExistence type="predicted"/>
<evidence type="ECO:0000313" key="1">
    <source>
        <dbReference type="EMBL" id="PXW94937.1"/>
    </source>
</evidence>
<dbReference type="EMBL" id="QJJS01000011">
    <property type="protein sequence ID" value="PXW94937.1"/>
    <property type="molecule type" value="Genomic_DNA"/>
</dbReference>
<evidence type="ECO:0000313" key="2">
    <source>
        <dbReference type="Proteomes" id="UP000247811"/>
    </source>
</evidence>
<accession>A0A318GY30</accession>
<keyword evidence="2" id="KW-1185">Reference proteome</keyword>
<dbReference type="InterPro" id="IPR010836">
    <property type="entry name" value="SapC"/>
</dbReference>